<sequence>MFRFLSDEHAIKKSAMRNCSITAVSGVGCVRFFVGGHEIKVFEISGFEGRSLDEEERAEEPNPIDDNEKEIKGIELKDVTAGDFRALASAIYPSRHGIIAGHSSYSLLNSTPFSSQNDLFKSLRLAWKGVEEMEMIRFASMLVRESASAATSQSLAQP</sequence>
<proteinExistence type="predicted"/>
<dbReference type="Proteomes" id="UP000835052">
    <property type="component" value="Unassembled WGS sequence"/>
</dbReference>
<keyword evidence="2" id="KW-1185">Reference proteome</keyword>
<protein>
    <submittedName>
        <fullName evidence="1">Uncharacterized protein</fullName>
    </submittedName>
</protein>
<comment type="caution">
    <text evidence="1">The sequence shown here is derived from an EMBL/GenBank/DDBJ whole genome shotgun (WGS) entry which is preliminary data.</text>
</comment>
<dbReference type="AlphaFoldDB" id="A0A8S1HR14"/>
<evidence type="ECO:0000313" key="2">
    <source>
        <dbReference type="Proteomes" id="UP000835052"/>
    </source>
</evidence>
<accession>A0A8S1HR14</accession>
<dbReference type="OrthoDB" id="5848631at2759"/>
<organism evidence="1 2">
    <name type="scientific">Caenorhabditis auriculariae</name>
    <dbReference type="NCBI Taxonomy" id="2777116"/>
    <lineage>
        <taxon>Eukaryota</taxon>
        <taxon>Metazoa</taxon>
        <taxon>Ecdysozoa</taxon>
        <taxon>Nematoda</taxon>
        <taxon>Chromadorea</taxon>
        <taxon>Rhabditida</taxon>
        <taxon>Rhabditina</taxon>
        <taxon>Rhabditomorpha</taxon>
        <taxon>Rhabditoidea</taxon>
        <taxon>Rhabditidae</taxon>
        <taxon>Peloderinae</taxon>
        <taxon>Caenorhabditis</taxon>
    </lineage>
</organism>
<evidence type="ECO:0000313" key="1">
    <source>
        <dbReference type="EMBL" id="CAD6199118.1"/>
    </source>
</evidence>
<gene>
    <name evidence="1" type="ORF">CAUJ_LOCUS15022</name>
</gene>
<dbReference type="EMBL" id="CAJGYM010000155">
    <property type="protein sequence ID" value="CAD6199118.1"/>
    <property type="molecule type" value="Genomic_DNA"/>
</dbReference>
<dbReference type="PROSITE" id="PS51257">
    <property type="entry name" value="PROKAR_LIPOPROTEIN"/>
    <property type="match status" value="1"/>
</dbReference>
<reference evidence="1" key="1">
    <citation type="submission" date="2020-10" db="EMBL/GenBank/DDBJ databases">
        <authorList>
            <person name="Kikuchi T."/>
        </authorList>
    </citation>
    <scope>NUCLEOTIDE SEQUENCE</scope>
    <source>
        <strain evidence="1">NKZ352</strain>
    </source>
</reference>
<name>A0A8S1HR14_9PELO</name>